<feature type="domain" description="ABC transporter" evidence="5">
    <location>
        <begin position="9"/>
        <end position="243"/>
    </location>
</feature>
<accession>A0A3D9UW31</accession>
<dbReference type="AlphaFoldDB" id="A0A3D9UW31"/>
<evidence type="ECO:0000256" key="4">
    <source>
        <dbReference type="ARBA" id="ARBA00022840"/>
    </source>
</evidence>
<dbReference type="CDD" id="cd03235">
    <property type="entry name" value="ABC_Metallic_Cations"/>
    <property type="match status" value="1"/>
</dbReference>
<protein>
    <submittedName>
        <fullName evidence="6">Zinc transport system ATP-binding protein</fullName>
    </submittedName>
</protein>
<gene>
    <name evidence="6" type="ORF">DFJ65_1835</name>
</gene>
<dbReference type="EMBL" id="QTUA01000001">
    <property type="protein sequence ID" value="REF30815.1"/>
    <property type="molecule type" value="Genomic_DNA"/>
</dbReference>
<dbReference type="SMART" id="SM00382">
    <property type="entry name" value="AAA"/>
    <property type="match status" value="1"/>
</dbReference>
<sequence length="281" mass="29670">MSVTTPPALDLRTAAFGYGGRVVVEHLTFDVPAGQVVAVVGPNGSGKSTFVKGVLGLADHLAGDFCVFGQAPGTRATRRRIGYVPQRHTLSASVRATVREIVETGRLAHRPWYRPAGADDRAGVEAALAQVGLSDHINAEVSDLSGGQQRRVLIARALAGRPDMLIMDEPTAGVDVASQDVLAEVLHRLSGEGTTMLIVTHELSALRGILDRIVEIAQGRTTFDGTPAQWADQEHTRILATAAHDGHCGPADEQRAAYASGPWDCVELPTNAPEAAAGRRA</sequence>
<dbReference type="Gene3D" id="3.40.50.300">
    <property type="entry name" value="P-loop containing nucleotide triphosphate hydrolases"/>
    <property type="match status" value="1"/>
</dbReference>
<dbReference type="PANTHER" id="PTHR42734">
    <property type="entry name" value="METAL TRANSPORT SYSTEM ATP-BINDING PROTEIN TM_0124-RELATED"/>
    <property type="match status" value="1"/>
</dbReference>
<comment type="similarity">
    <text evidence="1">Belongs to the ABC transporter superfamily.</text>
</comment>
<evidence type="ECO:0000256" key="2">
    <source>
        <dbReference type="ARBA" id="ARBA00022448"/>
    </source>
</evidence>
<evidence type="ECO:0000256" key="1">
    <source>
        <dbReference type="ARBA" id="ARBA00005417"/>
    </source>
</evidence>
<dbReference type="InterPro" id="IPR003439">
    <property type="entry name" value="ABC_transporter-like_ATP-bd"/>
</dbReference>
<dbReference type="GO" id="GO:0005524">
    <property type="term" value="F:ATP binding"/>
    <property type="evidence" value="ECO:0007669"/>
    <property type="project" value="UniProtKB-KW"/>
</dbReference>
<dbReference type="InterPro" id="IPR003593">
    <property type="entry name" value="AAA+_ATPase"/>
</dbReference>
<reference evidence="6 7" key="1">
    <citation type="submission" date="2018-08" db="EMBL/GenBank/DDBJ databases">
        <title>Sequencing the genomes of 1000 actinobacteria strains.</title>
        <authorList>
            <person name="Klenk H.-P."/>
        </authorList>
    </citation>
    <scope>NUCLEOTIDE SEQUENCE [LARGE SCALE GENOMIC DNA]</scope>
    <source>
        <strain evidence="6 7">DSM 22967</strain>
    </source>
</reference>
<keyword evidence="7" id="KW-1185">Reference proteome</keyword>
<dbReference type="Pfam" id="PF00005">
    <property type="entry name" value="ABC_tran"/>
    <property type="match status" value="1"/>
</dbReference>
<evidence type="ECO:0000256" key="3">
    <source>
        <dbReference type="ARBA" id="ARBA00022741"/>
    </source>
</evidence>
<keyword evidence="2" id="KW-0813">Transport</keyword>
<dbReference type="Proteomes" id="UP000256253">
    <property type="component" value="Unassembled WGS sequence"/>
</dbReference>
<dbReference type="InterPro" id="IPR017871">
    <property type="entry name" value="ABC_transporter-like_CS"/>
</dbReference>
<dbReference type="InterPro" id="IPR027417">
    <property type="entry name" value="P-loop_NTPase"/>
</dbReference>
<dbReference type="PROSITE" id="PS50893">
    <property type="entry name" value="ABC_TRANSPORTER_2"/>
    <property type="match status" value="1"/>
</dbReference>
<dbReference type="SUPFAM" id="SSF52540">
    <property type="entry name" value="P-loop containing nucleoside triphosphate hydrolases"/>
    <property type="match status" value="1"/>
</dbReference>
<evidence type="ECO:0000313" key="7">
    <source>
        <dbReference type="Proteomes" id="UP000256253"/>
    </source>
</evidence>
<dbReference type="GO" id="GO:0016887">
    <property type="term" value="F:ATP hydrolysis activity"/>
    <property type="evidence" value="ECO:0007669"/>
    <property type="project" value="InterPro"/>
</dbReference>
<dbReference type="PROSITE" id="PS00211">
    <property type="entry name" value="ABC_TRANSPORTER_1"/>
    <property type="match status" value="1"/>
</dbReference>
<keyword evidence="4 6" id="KW-0067">ATP-binding</keyword>
<dbReference type="PANTHER" id="PTHR42734:SF5">
    <property type="entry name" value="IRON TRANSPORT SYSTEM ATP-BINDING PROTEIN HI_0361-RELATED"/>
    <property type="match status" value="1"/>
</dbReference>
<comment type="caution">
    <text evidence="6">The sequence shown here is derived from an EMBL/GenBank/DDBJ whole genome shotgun (WGS) entry which is preliminary data.</text>
</comment>
<keyword evidence="3" id="KW-0547">Nucleotide-binding</keyword>
<dbReference type="InterPro" id="IPR050153">
    <property type="entry name" value="Metal_Ion_Import_ABC"/>
</dbReference>
<organism evidence="6 7">
    <name type="scientific">Calidifontibacter indicus</name>
    <dbReference type="NCBI Taxonomy" id="419650"/>
    <lineage>
        <taxon>Bacteria</taxon>
        <taxon>Bacillati</taxon>
        <taxon>Actinomycetota</taxon>
        <taxon>Actinomycetes</taxon>
        <taxon>Micrococcales</taxon>
        <taxon>Dermacoccaceae</taxon>
        <taxon>Calidifontibacter</taxon>
    </lineage>
</organism>
<proteinExistence type="inferred from homology"/>
<evidence type="ECO:0000259" key="5">
    <source>
        <dbReference type="PROSITE" id="PS50893"/>
    </source>
</evidence>
<evidence type="ECO:0000313" key="6">
    <source>
        <dbReference type="EMBL" id="REF30815.1"/>
    </source>
</evidence>
<name>A0A3D9UW31_9MICO</name>